<organism evidence="1 2">
    <name type="scientific">Gymnopilus junonius</name>
    <name type="common">Spectacular rustgill mushroom</name>
    <name type="synonym">Gymnopilus spectabilis subsp. junonius</name>
    <dbReference type="NCBI Taxonomy" id="109634"/>
    <lineage>
        <taxon>Eukaryota</taxon>
        <taxon>Fungi</taxon>
        <taxon>Dikarya</taxon>
        <taxon>Basidiomycota</taxon>
        <taxon>Agaricomycotina</taxon>
        <taxon>Agaricomycetes</taxon>
        <taxon>Agaricomycetidae</taxon>
        <taxon>Agaricales</taxon>
        <taxon>Agaricineae</taxon>
        <taxon>Hymenogastraceae</taxon>
        <taxon>Gymnopilus</taxon>
    </lineage>
</organism>
<dbReference type="InterPro" id="IPR032675">
    <property type="entry name" value="LRR_dom_sf"/>
</dbReference>
<dbReference type="SUPFAM" id="SSF52047">
    <property type="entry name" value="RNI-like"/>
    <property type="match status" value="1"/>
</dbReference>
<dbReference type="Gene3D" id="3.80.10.10">
    <property type="entry name" value="Ribonuclease Inhibitor"/>
    <property type="match status" value="1"/>
</dbReference>
<comment type="caution">
    <text evidence="1">The sequence shown here is derived from an EMBL/GenBank/DDBJ whole genome shotgun (WGS) entry which is preliminary data.</text>
</comment>
<evidence type="ECO:0000313" key="2">
    <source>
        <dbReference type="Proteomes" id="UP000724874"/>
    </source>
</evidence>
<name>A0A9P5N9F7_GYMJU</name>
<protein>
    <recommendedName>
        <fullName evidence="3">F-box domain-containing protein</fullName>
    </recommendedName>
</protein>
<dbReference type="AlphaFoldDB" id="A0A9P5N9F7"/>
<evidence type="ECO:0008006" key="3">
    <source>
        <dbReference type="Google" id="ProtNLM"/>
    </source>
</evidence>
<keyword evidence="2" id="KW-1185">Reference proteome</keyword>
<evidence type="ECO:0000313" key="1">
    <source>
        <dbReference type="EMBL" id="KAF8869733.1"/>
    </source>
</evidence>
<accession>A0A9P5N9F7</accession>
<sequence length="436" mass="49648">MNSTAPVLPLELLYLIINAIDTSSSNGRQSLSACSYTNRSFTTLCQERFFRDVEISCICLIETDHTLNFADSEQTTSHKLLTLLAASPHIGSYIQNLTVIVSSPRPRSSGEHSNTSESPFSLYTIIPQLPHLMGFLMPADGLLNWANLEDRMRDVLLSVVQRVTKLDLNMLTYVPVSIFSGCSKLQELRISLLLINRTEMASFPMGDVQLQSLEVGVNLRRPRSHALWFKQPSSPINLSQLRRLILSDRWSTVIDEIREILALCSNTFEELDFWVDQNSTYQPPYPKQPLDLGSFTNLRYLTIRSYTRPYLRPSRGQENDISYITATLKSLPFLLLHHKQVQLDVVVYIDHLPNFDTEVALLPWSDFIDLLDDDSISCYFAHVRLSIMRVLQTTSPALPTDASFEMLTNILDKNKGLKKLRTKGILTYGTFEYFLP</sequence>
<reference evidence="1" key="1">
    <citation type="submission" date="2020-11" db="EMBL/GenBank/DDBJ databases">
        <authorList>
            <consortium name="DOE Joint Genome Institute"/>
            <person name="Ahrendt S."/>
            <person name="Riley R."/>
            <person name="Andreopoulos W."/>
            <person name="LaButti K."/>
            <person name="Pangilinan J."/>
            <person name="Ruiz-duenas F.J."/>
            <person name="Barrasa J.M."/>
            <person name="Sanchez-Garcia M."/>
            <person name="Camarero S."/>
            <person name="Miyauchi S."/>
            <person name="Serrano A."/>
            <person name="Linde D."/>
            <person name="Babiker R."/>
            <person name="Drula E."/>
            <person name="Ayuso-Fernandez I."/>
            <person name="Pacheco R."/>
            <person name="Padilla G."/>
            <person name="Ferreira P."/>
            <person name="Barriuso J."/>
            <person name="Kellner H."/>
            <person name="Castanera R."/>
            <person name="Alfaro M."/>
            <person name="Ramirez L."/>
            <person name="Pisabarro A.G."/>
            <person name="Kuo A."/>
            <person name="Tritt A."/>
            <person name="Lipzen A."/>
            <person name="He G."/>
            <person name="Yan M."/>
            <person name="Ng V."/>
            <person name="Cullen D."/>
            <person name="Martin F."/>
            <person name="Rosso M.-N."/>
            <person name="Henrissat B."/>
            <person name="Hibbett D."/>
            <person name="Martinez A.T."/>
            <person name="Grigoriev I.V."/>
        </authorList>
    </citation>
    <scope>NUCLEOTIDE SEQUENCE</scope>
    <source>
        <strain evidence="1">AH 44721</strain>
    </source>
</reference>
<dbReference type="OrthoDB" id="2745898at2759"/>
<gene>
    <name evidence="1" type="ORF">CPB84DRAFT_1803569</name>
</gene>
<dbReference type="EMBL" id="JADNYJ010000410">
    <property type="protein sequence ID" value="KAF8869733.1"/>
    <property type="molecule type" value="Genomic_DNA"/>
</dbReference>
<proteinExistence type="predicted"/>
<dbReference type="Proteomes" id="UP000724874">
    <property type="component" value="Unassembled WGS sequence"/>
</dbReference>